<keyword evidence="1" id="KW-0175">Coiled coil</keyword>
<dbReference type="InterPro" id="IPR029063">
    <property type="entry name" value="SAM-dependent_MTases_sf"/>
</dbReference>
<proteinExistence type="predicted"/>
<keyword evidence="3" id="KW-0489">Methyltransferase</keyword>
<reference evidence="4" key="1">
    <citation type="journal article" date="2019" name="Int. J. Syst. Evol. Microbiol.">
        <title>The Global Catalogue of Microorganisms (GCM) 10K type strain sequencing project: providing services to taxonomists for standard genome sequencing and annotation.</title>
        <authorList>
            <consortium name="The Broad Institute Genomics Platform"/>
            <consortium name="The Broad Institute Genome Sequencing Center for Infectious Disease"/>
            <person name="Wu L."/>
            <person name="Ma J."/>
        </authorList>
    </citation>
    <scope>NUCLEOTIDE SEQUENCE [LARGE SCALE GENOMIC DNA]</scope>
    <source>
        <strain evidence="4">CCUG 30340</strain>
    </source>
</reference>
<keyword evidence="4" id="KW-1185">Reference proteome</keyword>
<evidence type="ECO:0000313" key="3">
    <source>
        <dbReference type="EMBL" id="MFC4818836.1"/>
    </source>
</evidence>
<dbReference type="Pfam" id="PF13489">
    <property type="entry name" value="Methyltransf_23"/>
    <property type="match status" value="1"/>
</dbReference>
<dbReference type="SUPFAM" id="SSF53335">
    <property type="entry name" value="S-adenosyl-L-methionine-dependent methyltransferases"/>
    <property type="match status" value="1"/>
</dbReference>
<sequence>MSPDRQDDYLERVKAEIRLEADAARTRAPLPRRDPPPRRPRSTQGDGIERERLDYSIAELSGPHYIAFVDHVFRAVLKRQPDDAGSTMQIRLLAAGAPKAEVIGNLRWSPEGRRIGTRIRGLLPRYVLAKLARLPVIGYALQWGIAFAGLPVLLRHQRAADTSVAAGFNTIADAQRDAGHRLDEVQATLRTEHDRRSDELRGEIRRLQLRVDDLERRAHEFQLRADSLEGRTGAAAHELGELRQYVHAANHWIASLQRSLGDLEEGAAAERDSADAFAASLPEDEGVAAARRERHRAWSAALAERLPQAASVLDLGSGDGAWPEALAERGFDAVGVEANAHLVARAKAGRVAQGDPAAALARCADAGLDAISVSASVLAADPAATVELLGHARRALKPSGWLALRCEREPHRLAAVDGDATRWSAWLAATGFQTPAIVRDGDAAIVLARRGAGGP</sequence>
<evidence type="ECO:0000256" key="1">
    <source>
        <dbReference type="SAM" id="Coils"/>
    </source>
</evidence>
<name>A0ABV9QPS2_9GAMM</name>
<protein>
    <submittedName>
        <fullName evidence="3">Methyltransferase domain-containing protein</fullName>
    </submittedName>
</protein>
<dbReference type="Proteomes" id="UP001595886">
    <property type="component" value="Unassembled WGS sequence"/>
</dbReference>
<dbReference type="GO" id="GO:0032259">
    <property type="term" value="P:methylation"/>
    <property type="evidence" value="ECO:0007669"/>
    <property type="project" value="UniProtKB-KW"/>
</dbReference>
<evidence type="ECO:0000313" key="4">
    <source>
        <dbReference type="Proteomes" id="UP001595886"/>
    </source>
</evidence>
<evidence type="ECO:0000256" key="2">
    <source>
        <dbReference type="SAM" id="MobiDB-lite"/>
    </source>
</evidence>
<keyword evidence="3" id="KW-0808">Transferase</keyword>
<dbReference type="GO" id="GO:0008168">
    <property type="term" value="F:methyltransferase activity"/>
    <property type="evidence" value="ECO:0007669"/>
    <property type="project" value="UniProtKB-KW"/>
</dbReference>
<dbReference type="CDD" id="cd02440">
    <property type="entry name" value="AdoMet_MTases"/>
    <property type="match status" value="1"/>
</dbReference>
<dbReference type="EMBL" id="JBHSHD010000002">
    <property type="protein sequence ID" value="MFC4818836.1"/>
    <property type="molecule type" value="Genomic_DNA"/>
</dbReference>
<dbReference type="Gene3D" id="3.40.50.150">
    <property type="entry name" value="Vaccinia Virus protein VP39"/>
    <property type="match status" value="1"/>
</dbReference>
<dbReference type="Gene3D" id="1.20.5.340">
    <property type="match status" value="1"/>
</dbReference>
<gene>
    <name evidence="3" type="ORF">ACFO6Q_00785</name>
</gene>
<feature type="region of interest" description="Disordered" evidence="2">
    <location>
        <begin position="20"/>
        <end position="48"/>
    </location>
</feature>
<accession>A0ABV9QPS2</accession>
<organism evidence="3 4">
    <name type="scientific">Dokdonella ginsengisoli</name>
    <dbReference type="NCBI Taxonomy" id="363846"/>
    <lineage>
        <taxon>Bacteria</taxon>
        <taxon>Pseudomonadati</taxon>
        <taxon>Pseudomonadota</taxon>
        <taxon>Gammaproteobacteria</taxon>
        <taxon>Lysobacterales</taxon>
        <taxon>Rhodanobacteraceae</taxon>
        <taxon>Dokdonella</taxon>
    </lineage>
</organism>
<feature type="compositionally biased region" description="Basic and acidic residues" evidence="2">
    <location>
        <begin position="20"/>
        <end position="37"/>
    </location>
</feature>
<comment type="caution">
    <text evidence="3">The sequence shown here is derived from an EMBL/GenBank/DDBJ whole genome shotgun (WGS) entry which is preliminary data.</text>
</comment>
<dbReference type="RefSeq" id="WP_380018570.1">
    <property type="nucleotide sequence ID" value="NZ_JBHSHD010000002.1"/>
</dbReference>
<feature type="coiled-coil region" evidence="1">
    <location>
        <begin position="190"/>
        <end position="231"/>
    </location>
</feature>